<dbReference type="InterPro" id="IPR000277">
    <property type="entry name" value="Cys/Met-Metab_PyrdxlP-dep_enz"/>
</dbReference>
<dbReference type="GO" id="GO:0016829">
    <property type="term" value="F:lyase activity"/>
    <property type="evidence" value="ECO:0007669"/>
    <property type="project" value="UniProtKB-KW"/>
</dbReference>
<dbReference type="EMBL" id="JABFDB010000002">
    <property type="protein sequence ID" value="NYZ19310.1"/>
    <property type="molecule type" value="Genomic_DNA"/>
</dbReference>
<name>A0ABX2T9E2_9PROT</name>
<sequence length="391" mass="42109">MKNAKPDTTLVHAGRNPHANHGIVNPPVYHCSTVLFPTVQALEDADKRPYDGVRYGRAGTPTSFAFEDSVAALEGGHRAVSMGSGLSAITTVLTAFTKAGDHVLVTDSVYGPTRRFCTDVLGAYGVETEFYDPLIGGGIARLLRPNTTVVYLESPGSLTFEVQDVPAIAAVAKAAGATVLMDNTWATPLFFRPFDHGVDVSIHAATKYLVGHADAMMGVAVCTEECFVPVKRTANILGACAGPDDLYLALRGMRTLSVRLKRHQESALILADWLAARPEVARVLHPGRPGDPGHALWKRDFLGASGLFAALLHPVPKPALTAMLDHMELFGMGYSWGGFESLILPTKPGHARTATRWDESGPLIRLHAGLEDPDDLIRDLERGFDRMRAAL</sequence>
<evidence type="ECO:0000256" key="6">
    <source>
        <dbReference type="RuleBase" id="RU362118"/>
    </source>
</evidence>
<evidence type="ECO:0000313" key="8">
    <source>
        <dbReference type="Proteomes" id="UP000584642"/>
    </source>
</evidence>
<dbReference type="PANTHER" id="PTHR43500:SF1">
    <property type="entry name" value="CYSTATHIONINE BETA-LYASE-RELATED"/>
    <property type="match status" value="1"/>
</dbReference>
<dbReference type="PIRSF" id="PIRSF001434">
    <property type="entry name" value="CGS"/>
    <property type="match status" value="1"/>
</dbReference>
<dbReference type="EC" id="4.4.1.8" evidence="7"/>
<dbReference type="InterPro" id="IPR015424">
    <property type="entry name" value="PyrdxlP-dep_Trfase"/>
</dbReference>
<dbReference type="InterPro" id="IPR015422">
    <property type="entry name" value="PyrdxlP-dep_Trfase_small"/>
</dbReference>
<dbReference type="InterPro" id="IPR015421">
    <property type="entry name" value="PyrdxlP-dep_Trfase_major"/>
</dbReference>
<keyword evidence="4 7" id="KW-0456">Lyase</keyword>
<keyword evidence="8" id="KW-1185">Reference proteome</keyword>
<dbReference type="SUPFAM" id="SSF53383">
    <property type="entry name" value="PLP-dependent transferases"/>
    <property type="match status" value="1"/>
</dbReference>
<protein>
    <submittedName>
        <fullName evidence="7">Cystathionine beta-lyase</fullName>
        <ecNumber evidence="7">4.4.1.8</ecNumber>
    </submittedName>
</protein>
<dbReference type="PANTHER" id="PTHR43500">
    <property type="entry name" value="CYSTATHIONINE BETA-LYASE-RELATED"/>
    <property type="match status" value="1"/>
</dbReference>
<evidence type="ECO:0000313" key="7">
    <source>
        <dbReference type="EMBL" id="NYZ19310.1"/>
    </source>
</evidence>
<comment type="similarity">
    <text evidence="2 6">Belongs to the trans-sulfuration enzymes family.</text>
</comment>
<comment type="catalytic activity">
    <reaction evidence="5">
        <text>L,L-cystathionine + H2O = L-homocysteine + pyruvate + NH4(+)</text>
        <dbReference type="Rhea" id="RHEA:13965"/>
        <dbReference type="ChEBI" id="CHEBI:15361"/>
        <dbReference type="ChEBI" id="CHEBI:15377"/>
        <dbReference type="ChEBI" id="CHEBI:28938"/>
        <dbReference type="ChEBI" id="CHEBI:58161"/>
        <dbReference type="ChEBI" id="CHEBI:58199"/>
    </reaction>
</comment>
<comment type="caution">
    <text evidence="7">The sequence shown here is derived from an EMBL/GenBank/DDBJ whole genome shotgun (WGS) entry which is preliminary data.</text>
</comment>
<evidence type="ECO:0000256" key="1">
    <source>
        <dbReference type="ARBA" id="ARBA00001933"/>
    </source>
</evidence>
<evidence type="ECO:0000256" key="4">
    <source>
        <dbReference type="ARBA" id="ARBA00023239"/>
    </source>
</evidence>
<organism evidence="7 8">
    <name type="scientific">Azospirillum oleiclasticum</name>
    <dbReference type="NCBI Taxonomy" id="2735135"/>
    <lineage>
        <taxon>Bacteria</taxon>
        <taxon>Pseudomonadati</taxon>
        <taxon>Pseudomonadota</taxon>
        <taxon>Alphaproteobacteria</taxon>
        <taxon>Rhodospirillales</taxon>
        <taxon>Azospirillaceae</taxon>
        <taxon>Azospirillum</taxon>
    </lineage>
</organism>
<dbReference type="InterPro" id="IPR006233">
    <property type="entry name" value="Cys_b_lyase_bac"/>
</dbReference>
<evidence type="ECO:0000256" key="2">
    <source>
        <dbReference type="ARBA" id="ARBA00009077"/>
    </source>
</evidence>
<proteinExistence type="inferred from homology"/>
<dbReference type="Proteomes" id="UP000584642">
    <property type="component" value="Unassembled WGS sequence"/>
</dbReference>
<dbReference type="RefSeq" id="WP_180281067.1">
    <property type="nucleotide sequence ID" value="NZ_JABFDB010000002.1"/>
</dbReference>
<dbReference type="NCBIfam" id="TIGR01324">
    <property type="entry name" value="cysta_beta_ly_B"/>
    <property type="match status" value="1"/>
</dbReference>
<dbReference type="Gene3D" id="3.90.1150.10">
    <property type="entry name" value="Aspartate Aminotransferase, domain 1"/>
    <property type="match status" value="1"/>
</dbReference>
<dbReference type="Gene3D" id="3.40.640.10">
    <property type="entry name" value="Type I PLP-dependent aspartate aminotransferase-like (Major domain)"/>
    <property type="match status" value="1"/>
</dbReference>
<accession>A0ABX2T9E2</accession>
<comment type="cofactor">
    <cofactor evidence="1 6">
        <name>pyridoxal 5'-phosphate</name>
        <dbReference type="ChEBI" id="CHEBI:597326"/>
    </cofactor>
</comment>
<reference evidence="7 8" key="1">
    <citation type="submission" date="2020-05" db="EMBL/GenBank/DDBJ databases">
        <title>Azospirillum oleiclasticum sp. nov, a nitrogen-fixing and heavy crude oil-emulsifying bacterium isolated from the crude oil of Yumen Oilfield.</title>
        <authorList>
            <person name="Wu D."/>
            <person name="Cai M."/>
            <person name="Zhang X."/>
        </authorList>
    </citation>
    <scope>NUCLEOTIDE SEQUENCE [LARGE SCALE GENOMIC DNA]</scope>
    <source>
        <strain evidence="7 8">ROY-1-1-2</strain>
    </source>
</reference>
<keyword evidence="3 6" id="KW-0663">Pyridoxal phosphate</keyword>
<gene>
    <name evidence="7" type="primary">metC</name>
    <name evidence="7" type="ORF">HND93_06265</name>
</gene>
<evidence type="ECO:0000256" key="3">
    <source>
        <dbReference type="ARBA" id="ARBA00022898"/>
    </source>
</evidence>
<dbReference type="Pfam" id="PF01053">
    <property type="entry name" value="Cys_Met_Meta_PP"/>
    <property type="match status" value="1"/>
</dbReference>
<evidence type="ECO:0000256" key="5">
    <source>
        <dbReference type="ARBA" id="ARBA00047517"/>
    </source>
</evidence>